<evidence type="ECO:0000256" key="1">
    <source>
        <dbReference type="SAM" id="Phobius"/>
    </source>
</evidence>
<evidence type="ECO:0000313" key="2">
    <source>
        <dbReference type="EMBL" id="SCZ80312.1"/>
    </source>
</evidence>
<feature type="transmembrane region" description="Helical" evidence="1">
    <location>
        <begin position="220"/>
        <end position="246"/>
    </location>
</feature>
<protein>
    <recommendedName>
        <fullName evidence="4">DUF975 family protein</fullName>
    </recommendedName>
</protein>
<evidence type="ECO:0008006" key="4">
    <source>
        <dbReference type="Google" id="ProtNLM"/>
    </source>
</evidence>
<proteinExistence type="predicted"/>
<gene>
    <name evidence="2" type="ORF">SAMN02910350_02226</name>
</gene>
<accession>A0A1G5S1P7</accession>
<keyword evidence="1" id="KW-0472">Membrane</keyword>
<keyword evidence="1" id="KW-1133">Transmembrane helix</keyword>
<dbReference type="RefSeq" id="WP_028248086.1">
    <property type="nucleotide sequence ID" value="NZ_FMWK01000013.1"/>
</dbReference>
<dbReference type="PANTHER" id="PTHR40076:SF1">
    <property type="entry name" value="MEMBRANE PROTEIN"/>
    <property type="match status" value="1"/>
</dbReference>
<feature type="transmembrane region" description="Helical" evidence="1">
    <location>
        <begin position="119"/>
        <end position="152"/>
    </location>
</feature>
<evidence type="ECO:0000313" key="3">
    <source>
        <dbReference type="Proteomes" id="UP000199428"/>
    </source>
</evidence>
<sequence>MFPRKQIKANARAALSANYWPVVGYPLLLGLLLVVIMVVLAIGPILSLGGLPDASSIATTEAALAKNLGTTLLTDTVSILLSVFFINVLAAGELFFYYKFYSGSRGDFGTFFEGFKNGLYLHVVGGMFLMSLFISLWSLIFVLPGTILAVIGFTSLMLTGSGEVMFIIGAILYIAGIVLAFVKAYQYSMIPYLLIDKPEFTVSDCFNMTKKMTKGNKWNLFVLDLSFIGWILLSFLTVFILAIFYVGPYMRLASAGAYDYLKRIHMPEATEGPVFQSASYEADYASVEQPADNTGTLNNTTNDDIFDE</sequence>
<dbReference type="Pfam" id="PF06161">
    <property type="entry name" value="DUF975"/>
    <property type="match status" value="1"/>
</dbReference>
<name>A0A1G5S1P7_PSEXY</name>
<feature type="transmembrane region" description="Helical" evidence="1">
    <location>
        <begin position="77"/>
        <end position="98"/>
    </location>
</feature>
<dbReference type="InterPro" id="IPR010380">
    <property type="entry name" value="DUF975"/>
</dbReference>
<feature type="transmembrane region" description="Helical" evidence="1">
    <location>
        <begin position="164"/>
        <end position="182"/>
    </location>
</feature>
<dbReference type="Proteomes" id="UP000199428">
    <property type="component" value="Unassembled WGS sequence"/>
</dbReference>
<keyword evidence="1" id="KW-0812">Transmembrane</keyword>
<dbReference type="EMBL" id="FMWK01000013">
    <property type="protein sequence ID" value="SCZ80312.1"/>
    <property type="molecule type" value="Genomic_DNA"/>
</dbReference>
<reference evidence="2 3" key="1">
    <citation type="submission" date="2016-10" db="EMBL/GenBank/DDBJ databases">
        <authorList>
            <person name="de Groot N.N."/>
        </authorList>
    </citation>
    <scope>NUCLEOTIDE SEQUENCE [LARGE SCALE GENOMIC DNA]</scope>
    <source>
        <strain evidence="2 3">DSM 10317</strain>
    </source>
</reference>
<feature type="transmembrane region" description="Helical" evidence="1">
    <location>
        <begin position="20"/>
        <end position="46"/>
    </location>
</feature>
<dbReference type="PANTHER" id="PTHR40076">
    <property type="entry name" value="MEMBRANE PROTEIN-RELATED"/>
    <property type="match status" value="1"/>
</dbReference>
<organism evidence="2 3">
    <name type="scientific">Pseudobutyrivibrio xylanivorans</name>
    <dbReference type="NCBI Taxonomy" id="185007"/>
    <lineage>
        <taxon>Bacteria</taxon>
        <taxon>Bacillati</taxon>
        <taxon>Bacillota</taxon>
        <taxon>Clostridia</taxon>
        <taxon>Lachnospirales</taxon>
        <taxon>Lachnospiraceae</taxon>
        <taxon>Pseudobutyrivibrio</taxon>
    </lineage>
</organism>
<dbReference type="AlphaFoldDB" id="A0A1G5S1P7"/>